<organism evidence="1 2">
    <name type="scientific">Euzebya pacifica</name>
    <dbReference type="NCBI Taxonomy" id="1608957"/>
    <lineage>
        <taxon>Bacteria</taxon>
        <taxon>Bacillati</taxon>
        <taxon>Actinomycetota</taxon>
        <taxon>Nitriliruptoria</taxon>
        <taxon>Euzebyales</taxon>
    </lineage>
</organism>
<dbReference type="AlphaFoldDB" id="A0A346Y6M8"/>
<proteinExistence type="predicted"/>
<gene>
    <name evidence="1" type="ORF">DVS28_b0355</name>
</gene>
<evidence type="ECO:0000313" key="2">
    <source>
        <dbReference type="Proteomes" id="UP000264006"/>
    </source>
</evidence>
<dbReference type="KEGG" id="euz:DVS28_b0355"/>
<protein>
    <submittedName>
        <fullName evidence="1">Uncharacterized protein</fullName>
    </submittedName>
</protein>
<keyword evidence="1" id="KW-0614">Plasmid</keyword>
<name>A0A346Y6M8_9ACTN</name>
<keyword evidence="2" id="KW-1185">Reference proteome</keyword>
<reference evidence="1 2" key="1">
    <citation type="submission" date="2018-09" db="EMBL/GenBank/DDBJ databases">
        <title>Complete genome sequence of Euzebya sp. DY32-46 isolated from seawater of Pacific Ocean.</title>
        <authorList>
            <person name="Xu L."/>
            <person name="Wu Y.-H."/>
            <person name="Xu X.-W."/>
        </authorList>
    </citation>
    <scope>NUCLEOTIDE SEQUENCE [LARGE SCALE GENOMIC DNA]</scope>
    <source>
        <strain evidence="1 2">DY32-46</strain>
        <plasmid evidence="2">pedy32-46i</plasmid>
    </source>
</reference>
<geneLocation type="plasmid" evidence="2">
    <name>pedy32-46i</name>
</geneLocation>
<evidence type="ECO:0000313" key="1">
    <source>
        <dbReference type="EMBL" id="AXV10125.1"/>
    </source>
</evidence>
<dbReference type="Proteomes" id="UP000264006">
    <property type="component" value="Plasmid pEDY32-46I"/>
</dbReference>
<accession>A0A346Y6M8</accession>
<dbReference type="RefSeq" id="WP_114594701.1">
    <property type="nucleotide sequence ID" value="NZ_CP031166.1"/>
</dbReference>
<sequence length="233" mass="24351">MSSTTTPAELRWGDPADGFSWTVGGRRCDLLAAVASAAIPRRPVDIHLAAIDRHVAQVIGWLDDTSPVEGLKRTSLHRLANSIGRALGELAAVYEDGAITPSPGDGRALGPAADLLVNCLALTGGIPKRHVEQPVMAVGIDEATYEPWDPADTTTGGWRHVDGTPVPLTALVPSTDAASAHAALLSAPASREDAALLLADWVDYNRVGETVRIHDFPADVMATCTAAARSISA</sequence>
<dbReference type="EMBL" id="CP031166">
    <property type="protein sequence ID" value="AXV10125.1"/>
    <property type="molecule type" value="Genomic_DNA"/>
</dbReference>